<sequence>MDDEPVPAMCYKGCQRNCGCRQAGHCSPICTSCKGLCDNFDPSEDSSDIDAEETNERDRGERPLTLTMKQSDPEQDPMPSKNLSTMRKVCLASQSILQSSSLL</sequence>
<feature type="region of interest" description="Disordered" evidence="1">
    <location>
        <begin position="44"/>
        <end position="84"/>
    </location>
</feature>
<dbReference type="InParanoid" id="A0A6P7GJH2"/>
<evidence type="ECO:0000313" key="2">
    <source>
        <dbReference type="RefSeq" id="XP_028143925.1"/>
    </source>
</evidence>
<protein>
    <submittedName>
        <fullName evidence="2">Uncharacterized protein LOC114337628</fullName>
    </submittedName>
</protein>
<dbReference type="RefSeq" id="XP_028143925.1">
    <property type="nucleotide sequence ID" value="XM_028288124.1"/>
</dbReference>
<reference evidence="2" key="1">
    <citation type="submission" date="2025-08" db="UniProtKB">
        <authorList>
            <consortium name="RefSeq"/>
        </authorList>
    </citation>
    <scope>IDENTIFICATION</scope>
    <source>
        <tissue evidence="2">Whole insect</tissue>
    </source>
</reference>
<gene>
    <name evidence="2" type="primary">LOC114337628</name>
</gene>
<dbReference type="AlphaFoldDB" id="A0A6P7GJH2"/>
<evidence type="ECO:0000256" key="1">
    <source>
        <dbReference type="SAM" id="MobiDB-lite"/>
    </source>
</evidence>
<organism evidence="2">
    <name type="scientific">Diabrotica virgifera virgifera</name>
    <name type="common">western corn rootworm</name>
    <dbReference type="NCBI Taxonomy" id="50390"/>
    <lineage>
        <taxon>Eukaryota</taxon>
        <taxon>Metazoa</taxon>
        <taxon>Ecdysozoa</taxon>
        <taxon>Arthropoda</taxon>
        <taxon>Hexapoda</taxon>
        <taxon>Insecta</taxon>
        <taxon>Pterygota</taxon>
        <taxon>Neoptera</taxon>
        <taxon>Endopterygota</taxon>
        <taxon>Coleoptera</taxon>
        <taxon>Polyphaga</taxon>
        <taxon>Cucujiformia</taxon>
        <taxon>Chrysomeloidea</taxon>
        <taxon>Chrysomelidae</taxon>
        <taxon>Galerucinae</taxon>
        <taxon>Diabroticina</taxon>
        <taxon>Diabroticites</taxon>
        <taxon>Diabrotica</taxon>
    </lineage>
</organism>
<name>A0A6P7GJH2_DIAVI</name>
<accession>A0A6P7GJH2</accession>
<feature type="compositionally biased region" description="Acidic residues" evidence="1">
    <location>
        <begin position="44"/>
        <end position="53"/>
    </location>
</feature>
<proteinExistence type="predicted"/>